<evidence type="ECO:0008006" key="4">
    <source>
        <dbReference type="Google" id="ProtNLM"/>
    </source>
</evidence>
<evidence type="ECO:0000256" key="1">
    <source>
        <dbReference type="SAM" id="Coils"/>
    </source>
</evidence>
<keyword evidence="1" id="KW-0175">Coiled coil</keyword>
<accession>A0AAV6VKP0</accession>
<proteinExistence type="predicted"/>
<comment type="caution">
    <text evidence="2">The sequence shown here is derived from an EMBL/GenBank/DDBJ whole genome shotgun (WGS) entry which is preliminary data.</text>
</comment>
<dbReference type="Proteomes" id="UP000827092">
    <property type="component" value="Unassembled WGS sequence"/>
</dbReference>
<name>A0AAV6VKP0_9ARAC</name>
<evidence type="ECO:0000313" key="3">
    <source>
        <dbReference type="Proteomes" id="UP000827092"/>
    </source>
</evidence>
<evidence type="ECO:0000313" key="2">
    <source>
        <dbReference type="EMBL" id="KAG8197234.1"/>
    </source>
</evidence>
<gene>
    <name evidence="2" type="ORF">JTE90_011386</name>
</gene>
<dbReference type="AlphaFoldDB" id="A0AAV6VKP0"/>
<protein>
    <recommendedName>
        <fullName evidence="4">DUF4200 domain-containing protein</fullName>
    </recommendedName>
</protein>
<feature type="coiled-coil region" evidence="1">
    <location>
        <begin position="178"/>
        <end position="251"/>
    </location>
</feature>
<organism evidence="2 3">
    <name type="scientific">Oedothorax gibbosus</name>
    <dbReference type="NCBI Taxonomy" id="931172"/>
    <lineage>
        <taxon>Eukaryota</taxon>
        <taxon>Metazoa</taxon>
        <taxon>Ecdysozoa</taxon>
        <taxon>Arthropoda</taxon>
        <taxon>Chelicerata</taxon>
        <taxon>Arachnida</taxon>
        <taxon>Araneae</taxon>
        <taxon>Araneomorphae</taxon>
        <taxon>Entelegynae</taxon>
        <taxon>Araneoidea</taxon>
        <taxon>Linyphiidae</taxon>
        <taxon>Erigoninae</taxon>
        <taxon>Oedothorax</taxon>
    </lineage>
</organism>
<dbReference type="EMBL" id="JAFNEN010000058">
    <property type="protein sequence ID" value="KAG8197234.1"/>
    <property type="molecule type" value="Genomic_DNA"/>
</dbReference>
<keyword evidence="3" id="KW-1185">Reference proteome</keyword>
<reference evidence="2 3" key="1">
    <citation type="journal article" date="2022" name="Nat. Ecol. Evol.">
        <title>A masculinizing supergene underlies an exaggerated male reproductive morph in a spider.</title>
        <authorList>
            <person name="Hendrickx F."/>
            <person name="De Corte Z."/>
            <person name="Sonet G."/>
            <person name="Van Belleghem S.M."/>
            <person name="Kostlbacher S."/>
            <person name="Vangestel C."/>
        </authorList>
    </citation>
    <scope>NUCLEOTIDE SEQUENCE [LARGE SCALE GENOMIC DNA]</scope>
    <source>
        <strain evidence="2">W744_W776</strain>
    </source>
</reference>
<sequence length="319" mass="37371">MDIKDSISANYSKKGIFKSFVNEAKNENSSIIIQLEPSLAEKLAKKRAVADELEEKLQFHREKFNEQVILAESTKQELKRRELQLVHSVQNIEGYMQEMYSLHKDADDMYERFVDLIKESEAREQNLLKQCSDVSMKINTAFTLLDVFKPVRIYLEDVAYEFPQKASAKQLVNYFLILKQLNKDLLQKDKQRKNEEEILAFERQKIVESARAHPLTILEKEDTLHRLKAEVKEVKVQNVELRQKMDNTKSSEIKETLLWHDTERWISKLYQSIREILPPQLGDSVEAGNTLEQLQKICEFVVMGRQVSSRLKEKLLSKP</sequence>
<feature type="coiled-coil region" evidence="1">
    <location>
        <begin position="43"/>
        <end position="81"/>
    </location>
</feature>